<comment type="subcellular location">
    <subcellularLocation>
        <location evidence="1">Membrane</location>
        <topology evidence="1">Multi-pass membrane protein</topology>
    </subcellularLocation>
</comment>
<reference evidence="8 9" key="2">
    <citation type="journal article" date="2014" name="Genome Announc.">
        <title>Complete Genome Sequence of Coprothermobacter proteolyticus DSM 5265.</title>
        <authorList>
            <person name="Alexiev A."/>
            <person name="Coil D.A."/>
            <person name="Badger J.H."/>
            <person name="Enticknap J."/>
            <person name="Ward N."/>
            <person name="Robb F.T."/>
            <person name="Eisen J.A."/>
        </authorList>
    </citation>
    <scope>NUCLEOTIDE SEQUENCE [LARGE SCALE GENOMIC DNA]</scope>
    <source>
        <strain evidence="9">ATCC 35245 / DSM 5265 / OCM 4 / BT</strain>
    </source>
</reference>
<proteinExistence type="predicted"/>
<protein>
    <recommendedName>
        <fullName evidence="7">TM2 domain-containing protein</fullName>
    </recommendedName>
</protein>
<feature type="domain" description="TM2" evidence="7">
    <location>
        <begin position="25"/>
        <end position="69"/>
    </location>
</feature>
<dbReference type="GO" id="GO:0016020">
    <property type="term" value="C:membrane"/>
    <property type="evidence" value="ECO:0007669"/>
    <property type="project" value="UniProtKB-SubCell"/>
</dbReference>
<evidence type="ECO:0000313" key="9">
    <source>
        <dbReference type="Proteomes" id="UP000001732"/>
    </source>
</evidence>
<sequence length="160" mass="17667">MELSQKERLTEKQIAILQTELMKSQRQVGFAYVLTLIGGFFGLHKFYLEKTGQAVLYLFLGLVVILSGVIMLSVGGLIGFFMGTSRAAEAMGFSSVLSFICLIILICLIIYDLFTLPEQVKQFNDDLEEKIVMALLSTKPDQNTPAADDDGNQGMGQSKE</sequence>
<dbReference type="KEGG" id="cpo:COPRO5265_1059"/>
<evidence type="ECO:0000256" key="4">
    <source>
        <dbReference type="ARBA" id="ARBA00023136"/>
    </source>
</evidence>
<feature type="transmembrane region" description="Helical" evidence="6">
    <location>
        <begin position="55"/>
        <end position="81"/>
    </location>
</feature>
<accession>B5Y9C9</accession>
<dbReference type="AlphaFoldDB" id="B5Y9C9"/>
<dbReference type="RefSeq" id="WP_012544658.1">
    <property type="nucleotide sequence ID" value="NC_011295.1"/>
</dbReference>
<reference evidence="9" key="1">
    <citation type="submission" date="2008-08" db="EMBL/GenBank/DDBJ databases">
        <title>The complete genome sequence of Coprothermobacter proteolyticus strain ATCC 5245 / DSM 5265 / BT.</title>
        <authorList>
            <person name="Dodson R.J."/>
            <person name="Durkin A.S."/>
            <person name="Wu M."/>
            <person name="Eisen J."/>
            <person name="Sutton G."/>
        </authorList>
    </citation>
    <scope>NUCLEOTIDE SEQUENCE [LARGE SCALE GENOMIC DNA]</scope>
    <source>
        <strain evidence="9">ATCC 35245 / DSM 5265 / OCM 4 / BT</strain>
    </source>
</reference>
<dbReference type="HOGENOM" id="CLU_081297_9_0_9"/>
<organism evidence="8 9">
    <name type="scientific">Coprothermobacter proteolyticus (strain ATCC 35245 / DSM 5265 / OCM 4 / BT)</name>
    <dbReference type="NCBI Taxonomy" id="309798"/>
    <lineage>
        <taxon>Bacteria</taxon>
        <taxon>Pseudomonadati</taxon>
        <taxon>Coprothermobacterota</taxon>
        <taxon>Coprothermobacteria</taxon>
        <taxon>Coprothermobacterales</taxon>
        <taxon>Coprothermobacteraceae</taxon>
        <taxon>Coprothermobacter</taxon>
    </lineage>
</organism>
<evidence type="ECO:0000256" key="6">
    <source>
        <dbReference type="SAM" id="Phobius"/>
    </source>
</evidence>
<keyword evidence="9" id="KW-1185">Reference proteome</keyword>
<dbReference type="InterPro" id="IPR007829">
    <property type="entry name" value="TM2"/>
</dbReference>
<evidence type="ECO:0000256" key="2">
    <source>
        <dbReference type="ARBA" id="ARBA00022692"/>
    </source>
</evidence>
<evidence type="ECO:0000256" key="3">
    <source>
        <dbReference type="ARBA" id="ARBA00022989"/>
    </source>
</evidence>
<keyword evidence="4 6" id="KW-0472">Membrane</keyword>
<keyword evidence="3 6" id="KW-1133">Transmembrane helix</keyword>
<evidence type="ECO:0000256" key="5">
    <source>
        <dbReference type="SAM" id="MobiDB-lite"/>
    </source>
</evidence>
<evidence type="ECO:0000256" key="1">
    <source>
        <dbReference type="ARBA" id="ARBA00004141"/>
    </source>
</evidence>
<dbReference type="eggNOG" id="COG2314">
    <property type="taxonomic scope" value="Bacteria"/>
</dbReference>
<feature type="transmembrane region" description="Helical" evidence="6">
    <location>
        <begin position="29"/>
        <end position="48"/>
    </location>
</feature>
<feature type="transmembrane region" description="Helical" evidence="6">
    <location>
        <begin position="93"/>
        <end position="114"/>
    </location>
</feature>
<gene>
    <name evidence="8" type="ordered locus">COPRO5265_1059</name>
</gene>
<evidence type="ECO:0000313" key="8">
    <source>
        <dbReference type="EMBL" id="ACI18008.1"/>
    </source>
</evidence>
<feature type="region of interest" description="Disordered" evidence="5">
    <location>
        <begin position="139"/>
        <end position="160"/>
    </location>
</feature>
<name>B5Y9C9_COPPD</name>
<dbReference type="Pfam" id="PF05154">
    <property type="entry name" value="TM2"/>
    <property type="match status" value="1"/>
</dbReference>
<dbReference type="EMBL" id="CP001145">
    <property type="protein sequence ID" value="ACI18008.1"/>
    <property type="molecule type" value="Genomic_DNA"/>
</dbReference>
<keyword evidence="2 6" id="KW-0812">Transmembrane</keyword>
<dbReference type="Proteomes" id="UP000001732">
    <property type="component" value="Chromosome"/>
</dbReference>
<evidence type="ECO:0000259" key="7">
    <source>
        <dbReference type="Pfam" id="PF05154"/>
    </source>
</evidence>